<protein>
    <submittedName>
        <fullName evidence="2">Uncharacterized protein</fullName>
    </submittedName>
</protein>
<gene>
    <name evidence="2" type="ORF">Pcinc_024049</name>
</gene>
<feature type="compositionally biased region" description="Acidic residues" evidence="1">
    <location>
        <begin position="23"/>
        <end position="40"/>
    </location>
</feature>
<proteinExistence type="predicted"/>
<feature type="compositionally biased region" description="Basic and acidic residues" evidence="1">
    <location>
        <begin position="91"/>
        <end position="100"/>
    </location>
</feature>
<evidence type="ECO:0000313" key="2">
    <source>
        <dbReference type="EMBL" id="KAK3870743.1"/>
    </source>
</evidence>
<dbReference type="Proteomes" id="UP001286313">
    <property type="component" value="Unassembled WGS sequence"/>
</dbReference>
<evidence type="ECO:0000256" key="1">
    <source>
        <dbReference type="SAM" id="MobiDB-lite"/>
    </source>
</evidence>
<dbReference type="AlphaFoldDB" id="A0AAE1KEY5"/>
<organism evidence="2 3">
    <name type="scientific">Petrolisthes cinctipes</name>
    <name type="common">Flat porcelain crab</name>
    <dbReference type="NCBI Taxonomy" id="88211"/>
    <lineage>
        <taxon>Eukaryota</taxon>
        <taxon>Metazoa</taxon>
        <taxon>Ecdysozoa</taxon>
        <taxon>Arthropoda</taxon>
        <taxon>Crustacea</taxon>
        <taxon>Multicrustacea</taxon>
        <taxon>Malacostraca</taxon>
        <taxon>Eumalacostraca</taxon>
        <taxon>Eucarida</taxon>
        <taxon>Decapoda</taxon>
        <taxon>Pleocyemata</taxon>
        <taxon>Anomura</taxon>
        <taxon>Galatheoidea</taxon>
        <taxon>Porcellanidae</taxon>
        <taxon>Petrolisthes</taxon>
    </lineage>
</organism>
<feature type="region of interest" description="Disordered" evidence="1">
    <location>
        <begin position="58"/>
        <end position="106"/>
    </location>
</feature>
<feature type="region of interest" description="Disordered" evidence="1">
    <location>
        <begin position="1"/>
        <end position="46"/>
    </location>
</feature>
<reference evidence="2" key="1">
    <citation type="submission" date="2023-10" db="EMBL/GenBank/DDBJ databases">
        <title>Genome assemblies of two species of porcelain crab, Petrolisthes cinctipes and Petrolisthes manimaculis (Anomura: Porcellanidae).</title>
        <authorList>
            <person name="Angst P."/>
        </authorList>
    </citation>
    <scope>NUCLEOTIDE SEQUENCE</scope>
    <source>
        <strain evidence="2">PB745_01</strain>
        <tissue evidence="2">Gill</tissue>
    </source>
</reference>
<accession>A0AAE1KEY5</accession>
<keyword evidence="3" id="KW-1185">Reference proteome</keyword>
<dbReference type="EMBL" id="JAWQEG010002614">
    <property type="protein sequence ID" value="KAK3870743.1"/>
    <property type="molecule type" value="Genomic_DNA"/>
</dbReference>
<sequence>MKHGTFSRASPCIPFQSGCPAGSDDDPEEEDDDHKEEDDFEHDHQRRGLRLRVCVCGQRREGRPRMSPGREEPNEREEEGQTRPISQEDLYCSKRYREVSESFPTS</sequence>
<feature type="compositionally biased region" description="Basic and acidic residues" evidence="1">
    <location>
        <begin position="58"/>
        <end position="73"/>
    </location>
</feature>
<comment type="caution">
    <text evidence="2">The sequence shown here is derived from an EMBL/GenBank/DDBJ whole genome shotgun (WGS) entry which is preliminary data.</text>
</comment>
<evidence type="ECO:0000313" key="3">
    <source>
        <dbReference type="Proteomes" id="UP001286313"/>
    </source>
</evidence>
<name>A0AAE1KEY5_PETCI</name>